<dbReference type="AlphaFoldDB" id="A0A932HXS5"/>
<feature type="signal peptide" evidence="1">
    <location>
        <begin position="1"/>
        <end position="28"/>
    </location>
</feature>
<dbReference type="PANTHER" id="PTHR42852">
    <property type="entry name" value="THIOL:DISULFIDE INTERCHANGE PROTEIN DSBE"/>
    <property type="match status" value="1"/>
</dbReference>
<dbReference type="SUPFAM" id="SSF52833">
    <property type="entry name" value="Thioredoxin-like"/>
    <property type="match status" value="1"/>
</dbReference>
<dbReference type="Proteomes" id="UP000782312">
    <property type="component" value="Unassembled WGS sequence"/>
</dbReference>
<dbReference type="PROSITE" id="PS51352">
    <property type="entry name" value="THIOREDOXIN_2"/>
    <property type="match status" value="1"/>
</dbReference>
<evidence type="ECO:0000259" key="2">
    <source>
        <dbReference type="PROSITE" id="PS51352"/>
    </source>
</evidence>
<evidence type="ECO:0000313" key="3">
    <source>
        <dbReference type="EMBL" id="MBI3126305.1"/>
    </source>
</evidence>
<dbReference type="InterPro" id="IPR036249">
    <property type="entry name" value="Thioredoxin-like_sf"/>
</dbReference>
<dbReference type="Gene3D" id="3.40.30.10">
    <property type="entry name" value="Glutaredoxin"/>
    <property type="match status" value="1"/>
</dbReference>
<dbReference type="InterPro" id="IPR013766">
    <property type="entry name" value="Thioredoxin_domain"/>
</dbReference>
<dbReference type="EMBL" id="JACPUR010000001">
    <property type="protein sequence ID" value="MBI3126305.1"/>
    <property type="molecule type" value="Genomic_DNA"/>
</dbReference>
<evidence type="ECO:0000313" key="4">
    <source>
        <dbReference type="Proteomes" id="UP000782312"/>
    </source>
</evidence>
<dbReference type="InterPro" id="IPR013740">
    <property type="entry name" value="Redoxin"/>
</dbReference>
<name>A0A932HXS5_UNCTE</name>
<organism evidence="3 4">
    <name type="scientific">Tectimicrobiota bacterium</name>
    <dbReference type="NCBI Taxonomy" id="2528274"/>
    <lineage>
        <taxon>Bacteria</taxon>
        <taxon>Pseudomonadati</taxon>
        <taxon>Nitrospinota/Tectimicrobiota group</taxon>
        <taxon>Candidatus Tectimicrobiota</taxon>
    </lineage>
</organism>
<dbReference type="GO" id="GO:0016491">
    <property type="term" value="F:oxidoreductase activity"/>
    <property type="evidence" value="ECO:0007669"/>
    <property type="project" value="InterPro"/>
</dbReference>
<proteinExistence type="predicted"/>
<feature type="chain" id="PRO_5037917717" evidence="1">
    <location>
        <begin position="29"/>
        <end position="173"/>
    </location>
</feature>
<dbReference type="Pfam" id="PF08534">
    <property type="entry name" value="Redoxin"/>
    <property type="match status" value="1"/>
</dbReference>
<keyword evidence="1" id="KW-0732">Signal</keyword>
<protein>
    <submittedName>
        <fullName evidence="3">Redoxin family protein</fullName>
    </submittedName>
</protein>
<accession>A0A932HXS5</accession>
<gene>
    <name evidence="3" type="ORF">HYZ11_01700</name>
</gene>
<dbReference type="InterPro" id="IPR050553">
    <property type="entry name" value="Thioredoxin_ResA/DsbE_sf"/>
</dbReference>
<feature type="domain" description="Thioredoxin" evidence="2">
    <location>
        <begin position="29"/>
        <end position="168"/>
    </location>
</feature>
<evidence type="ECO:0000256" key="1">
    <source>
        <dbReference type="SAM" id="SignalP"/>
    </source>
</evidence>
<sequence>MWSRLVRKAAAVAGSALLMVLAATGTQAAGVGEPAPSFTLLDAVSKREIRLHEFRGRTVVMWVWDTVCPLCLDEGKAIDQFIAGRPDLAGLLVIERGDEMDLEIEGQIYQPRMHLLVDKKAAVEKSYGLTRLPVLIIVDRTGRVRYRGSYDGNCRLAEHIARIEAATVLRGCL</sequence>
<dbReference type="PANTHER" id="PTHR42852:SF17">
    <property type="entry name" value="THIOREDOXIN-LIKE PROTEIN HI_1115"/>
    <property type="match status" value="1"/>
</dbReference>
<reference evidence="3" key="1">
    <citation type="submission" date="2020-07" db="EMBL/GenBank/DDBJ databases">
        <title>Huge and variable diversity of episymbiotic CPR bacteria and DPANN archaea in groundwater ecosystems.</title>
        <authorList>
            <person name="He C.Y."/>
            <person name="Keren R."/>
            <person name="Whittaker M."/>
            <person name="Farag I.F."/>
            <person name="Doudna J."/>
            <person name="Cate J.H.D."/>
            <person name="Banfield J.F."/>
        </authorList>
    </citation>
    <scope>NUCLEOTIDE SEQUENCE</scope>
    <source>
        <strain evidence="3">NC_groundwater_763_Ag_S-0.2um_68_21</strain>
    </source>
</reference>
<comment type="caution">
    <text evidence="3">The sequence shown here is derived from an EMBL/GenBank/DDBJ whole genome shotgun (WGS) entry which is preliminary data.</text>
</comment>